<protein>
    <submittedName>
        <fullName evidence="2">Uncharacterized protein</fullName>
    </submittedName>
</protein>
<proteinExistence type="predicted"/>
<dbReference type="EMBL" id="CAJFCJ010000015">
    <property type="protein sequence ID" value="CAD5121952.1"/>
    <property type="molecule type" value="Genomic_DNA"/>
</dbReference>
<gene>
    <name evidence="2" type="ORF">DGYR_LOCUS9831</name>
</gene>
<dbReference type="PANTHER" id="PTHR13627">
    <property type="entry name" value="FUKUTIN RELATED PROTEIN"/>
    <property type="match status" value="1"/>
</dbReference>
<sequence length="252" mass="29835">MKDYKQHLRDTLTTSRNNTLLKIIMGIALSIFLFHFLVLPKLTRNYDDPCFLEKAKFDALSHTLGALSRSLQKLNETYWLEYGTLVGFYRRKSILEYDHDIDLGRLMHDNKDKERNVYKKLKRELSKYNVDLIKNGYVVRSRARDGSYVYGDLSTWRKVVLTKDGKNITVLRRIDPDLKPSTLLLHLAYSTGMGDIPSNWILPSKKERLSNGNVIHVPNSYLRVIRHRYPLSWMIPFPYKWKCWLPWNYPHK</sequence>
<keyword evidence="1" id="KW-0472">Membrane</keyword>
<organism evidence="2 3">
    <name type="scientific">Dimorphilus gyrociliatus</name>
    <dbReference type="NCBI Taxonomy" id="2664684"/>
    <lineage>
        <taxon>Eukaryota</taxon>
        <taxon>Metazoa</taxon>
        <taxon>Spiralia</taxon>
        <taxon>Lophotrochozoa</taxon>
        <taxon>Annelida</taxon>
        <taxon>Polychaeta</taxon>
        <taxon>Polychaeta incertae sedis</taxon>
        <taxon>Dinophilidae</taxon>
        <taxon>Dimorphilus</taxon>
    </lineage>
</organism>
<feature type="transmembrane region" description="Helical" evidence="1">
    <location>
        <begin position="20"/>
        <end position="39"/>
    </location>
</feature>
<dbReference type="OrthoDB" id="444255at2759"/>
<comment type="caution">
    <text evidence="2">The sequence shown here is derived from an EMBL/GenBank/DDBJ whole genome shotgun (WGS) entry which is preliminary data.</text>
</comment>
<dbReference type="PANTHER" id="PTHR13627:SF35">
    <property type="entry name" value="LICD FAMILY PROTEIN"/>
    <property type="match status" value="1"/>
</dbReference>
<keyword evidence="3" id="KW-1185">Reference proteome</keyword>
<evidence type="ECO:0000256" key="1">
    <source>
        <dbReference type="SAM" id="Phobius"/>
    </source>
</evidence>
<accession>A0A7I8W0B1</accession>
<dbReference type="AlphaFoldDB" id="A0A7I8W0B1"/>
<evidence type="ECO:0000313" key="2">
    <source>
        <dbReference type="EMBL" id="CAD5121952.1"/>
    </source>
</evidence>
<reference evidence="2 3" key="1">
    <citation type="submission" date="2020-08" db="EMBL/GenBank/DDBJ databases">
        <authorList>
            <person name="Hejnol A."/>
        </authorList>
    </citation>
    <scope>NUCLEOTIDE SEQUENCE [LARGE SCALE GENOMIC DNA]</scope>
</reference>
<dbReference type="InterPro" id="IPR052613">
    <property type="entry name" value="LicD_transferase"/>
</dbReference>
<name>A0A7I8W0B1_9ANNE</name>
<keyword evidence="1" id="KW-0812">Transmembrane</keyword>
<keyword evidence="1" id="KW-1133">Transmembrane helix</keyword>
<dbReference type="Proteomes" id="UP000549394">
    <property type="component" value="Unassembled WGS sequence"/>
</dbReference>
<evidence type="ECO:0000313" key="3">
    <source>
        <dbReference type="Proteomes" id="UP000549394"/>
    </source>
</evidence>